<reference evidence="2" key="1">
    <citation type="submission" date="2018-05" db="EMBL/GenBank/DDBJ databases">
        <authorList>
            <person name="Lanie J.A."/>
            <person name="Ng W.-L."/>
            <person name="Kazmierczak K.M."/>
            <person name="Andrzejewski T.M."/>
            <person name="Davidsen T.M."/>
            <person name="Wayne K.J."/>
            <person name="Tettelin H."/>
            <person name="Glass J.I."/>
            <person name="Rusch D."/>
            <person name="Podicherti R."/>
            <person name="Tsui H.-C.T."/>
            <person name="Winkler M.E."/>
        </authorList>
    </citation>
    <scope>NUCLEOTIDE SEQUENCE</scope>
</reference>
<accession>A0A382MUQ3</accession>
<evidence type="ECO:0000313" key="2">
    <source>
        <dbReference type="EMBL" id="SVC52733.1"/>
    </source>
</evidence>
<sequence length="87" mass="10510">MLIDPLELRPGTAATETEVRADKSFAVERVQRRKEIARQGNNQYYQRKRTIEPVLETNSRRCRRRENEPGQKRRFDRRLPTQWMNLP</sequence>
<dbReference type="AlphaFoldDB" id="A0A382MUQ3"/>
<dbReference type="EMBL" id="UINC01096112">
    <property type="protein sequence ID" value="SVC52733.1"/>
    <property type="molecule type" value="Genomic_DNA"/>
</dbReference>
<proteinExistence type="predicted"/>
<evidence type="ECO:0000256" key="1">
    <source>
        <dbReference type="SAM" id="MobiDB-lite"/>
    </source>
</evidence>
<feature type="non-terminal residue" evidence="2">
    <location>
        <position position="87"/>
    </location>
</feature>
<protein>
    <submittedName>
        <fullName evidence="2">Uncharacterized protein</fullName>
    </submittedName>
</protein>
<gene>
    <name evidence="2" type="ORF">METZ01_LOCUS305587</name>
</gene>
<name>A0A382MUQ3_9ZZZZ</name>
<organism evidence="2">
    <name type="scientific">marine metagenome</name>
    <dbReference type="NCBI Taxonomy" id="408172"/>
    <lineage>
        <taxon>unclassified sequences</taxon>
        <taxon>metagenomes</taxon>
        <taxon>ecological metagenomes</taxon>
    </lineage>
</organism>
<feature type="compositionally biased region" description="Basic and acidic residues" evidence="1">
    <location>
        <begin position="65"/>
        <end position="79"/>
    </location>
</feature>
<feature type="region of interest" description="Disordered" evidence="1">
    <location>
        <begin position="60"/>
        <end position="87"/>
    </location>
</feature>